<dbReference type="AlphaFoldDB" id="A0A6B0S3U9"/>
<reference evidence="2" key="1">
    <citation type="submission" date="2019-10" db="EMBL/GenBank/DDBJ databases">
        <title>The sequence and de novo assembly of the wild yak genome.</title>
        <authorList>
            <person name="Liu Y."/>
        </authorList>
    </citation>
    <scope>NUCLEOTIDE SEQUENCE [LARGE SCALE GENOMIC DNA]</scope>
    <source>
        <strain evidence="2">WY2019</strain>
    </source>
</reference>
<keyword evidence="1" id="KW-0812">Transmembrane</keyword>
<sequence>MPRGEKLYFCLFGLEVNACLAACGLYLHFGEVGYFFLGEFNGKQYLLQSVDNTLIGSGTLEHLFIGASGHSWEQPHLAAPRGIEDVYIVGPSHDSLGTMANINTTGQFPPQPYAVQKLSCNLLTDEPHDLVLANGV</sequence>
<organism evidence="2 3">
    <name type="scientific">Bos mutus</name>
    <name type="common">wild yak</name>
    <dbReference type="NCBI Taxonomy" id="72004"/>
    <lineage>
        <taxon>Eukaryota</taxon>
        <taxon>Metazoa</taxon>
        <taxon>Chordata</taxon>
        <taxon>Craniata</taxon>
        <taxon>Vertebrata</taxon>
        <taxon>Euteleostomi</taxon>
        <taxon>Mammalia</taxon>
        <taxon>Eutheria</taxon>
        <taxon>Laurasiatheria</taxon>
        <taxon>Artiodactyla</taxon>
        <taxon>Ruminantia</taxon>
        <taxon>Pecora</taxon>
        <taxon>Bovidae</taxon>
        <taxon>Bovinae</taxon>
        <taxon>Bos</taxon>
    </lineage>
</organism>
<evidence type="ECO:0000256" key="1">
    <source>
        <dbReference type="SAM" id="Phobius"/>
    </source>
</evidence>
<accession>A0A6B0S3U9</accession>
<evidence type="ECO:0000313" key="3">
    <source>
        <dbReference type="Proteomes" id="UP000322234"/>
    </source>
</evidence>
<proteinExistence type="predicted"/>
<gene>
    <name evidence="2" type="ORF">E5288_WYG017825</name>
</gene>
<keyword evidence="1" id="KW-0472">Membrane</keyword>
<keyword evidence="3" id="KW-1185">Reference proteome</keyword>
<feature type="transmembrane region" description="Helical" evidence="1">
    <location>
        <begin position="7"/>
        <end position="29"/>
    </location>
</feature>
<name>A0A6B0S3U9_9CETA</name>
<dbReference type="EMBL" id="VBQZ03000182">
    <property type="protein sequence ID" value="MXQ97178.1"/>
    <property type="molecule type" value="Genomic_DNA"/>
</dbReference>
<comment type="caution">
    <text evidence="2">The sequence shown here is derived from an EMBL/GenBank/DDBJ whole genome shotgun (WGS) entry which is preliminary data.</text>
</comment>
<evidence type="ECO:0000313" key="2">
    <source>
        <dbReference type="EMBL" id="MXQ97178.1"/>
    </source>
</evidence>
<dbReference type="Proteomes" id="UP000322234">
    <property type="component" value="Unassembled WGS sequence"/>
</dbReference>
<protein>
    <submittedName>
        <fullName evidence="2">Uncharacterized protein</fullName>
    </submittedName>
</protein>
<keyword evidence="1" id="KW-1133">Transmembrane helix</keyword>